<protein>
    <submittedName>
        <fullName evidence="2">Uncharacterized ACR, YkgG family COG1556</fullName>
    </submittedName>
</protein>
<evidence type="ECO:0000313" key="3">
    <source>
        <dbReference type="Proteomes" id="UP000181899"/>
    </source>
</evidence>
<dbReference type="RefSeq" id="WP_074910248.1">
    <property type="nucleotide sequence ID" value="NZ_FOVK01000001.1"/>
</dbReference>
<dbReference type="PANTHER" id="PTHR36179:SF2">
    <property type="entry name" value="LUD DOMAIN-CONTAINING PROTEIN"/>
    <property type="match status" value="1"/>
</dbReference>
<dbReference type="OrthoDB" id="9809147at2"/>
<dbReference type="PANTHER" id="PTHR36179">
    <property type="entry name" value="LUD_DOM DOMAIN-CONTAINING PROTEIN"/>
    <property type="match status" value="1"/>
</dbReference>
<evidence type="ECO:0000259" key="1">
    <source>
        <dbReference type="Pfam" id="PF02589"/>
    </source>
</evidence>
<dbReference type="STRING" id="398199.SAMN05421804_101233"/>
<dbReference type="InterPro" id="IPR003741">
    <property type="entry name" value="LUD_dom"/>
</dbReference>
<evidence type="ECO:0000313" key="2">
    <source>
        <dbReference type="EMBL" id="SFN38804.1"/>
    </source>
</evidence>
<keyword evidence="3" id="KW-1185">Reference proteome</keyword>
<dbReference type="EMBL" id="FOVK01000001">
    <property type="protein sequence ID" value="SFN38804.1"/>
    <property type="molecule type" value="Genomic_DNA"/>
</dbReference>
<gene>
    <name evidence="2" type="ORF">SAMN04488695_101662</name>
</gene>
<dbReference type="Pfam" id="PF02589">
    <property type="entry name" value="LUD_dom"/>
    <property type="match status" value="1"/>
</dbReference>
<name>A0A1I4YLC1_9CLOT</name>
<dbReference type="AlphaFoldDB" id="A0A1I4YLC1"/>
<accession>A0A1I4YLC1</accession>
<dbReference type="eggNOG" id="COG1139">
    <property type="taxonomic scope" value="Bacteria"/>
</dbReference>
<dbReference type="PIRSF" id="PIRSF020269">
    <property type="entry name" value="DUF1121"/>
    <property type="match status" value="1"/>
</dbReference>
<dbReference type="InterPro" id="IPR009501">
    <property type="entry name" value="UCP020269"/>
</dbReference>
<dbReference type="Proteomes" id="UP000181899">
    <property type="component" value="Unassembled WGS sequence"/>
</dbReference>
<proteinExistence type="predicted"/>
<feature type="domain" description="LUD" evidence="1">
    <location>
        <begin position="13"/>
        <end position="207"/>
    </location>
</feature>
<reference evidence="2 3" key="1">
    <citation type="submission" date="2016-10" db="EMBL/GenBank/DDBJ databases">
        <authorList>
            <person name="de Groot N.N."/>
        </authorList>
    </citation>
    <scope>NUCLEOTIDE SEQUENCE [LARGE SCALE GENOMIC DNA]</scope>
    <source>
        <strain evidence="2 3">ML2</strain>
    </source>
</reference>
<sequence>MDQHLSAVWQMKVERLMKNLEKNQMKGTFLKDREALQEYMNQQIPDGVKVAVGGSQTLFEVGVIEYLRTRNVTFFDRYEEGLSMEGRKEVFRNSFFADFYFTSTNAITLDGHLYNIDHVGNRVAAMLFGPDKVFVIIGLNKIVDTEEEAVGRIRSIAAPANNVKLNRDTPCTKLGSCTECNAKDRICSEYTLIKRQSVKDRIEVLILPTELGY</sequence>
<organism evidence="2 3">
    <name type="scientific">Proteiniclasticum ruminis</name>
    <dbReference type="NCBI Taxonomy" id="398199"/>
    <lineage>
        <taxon>Bacteria</taxon>
        <taxon>Bacillati</taxon>
        <taxon>Bacillota</taxon>
        <taxon>Clostridia</taxon>
        <taxon>Eubacteriales</taxon>
        <taxon>Clostridiaceae</taxon>
        <taxon>Proteiniclasticum</taxon>
    </lineage>
</organism>